<evidence type="ECO:0000259" key="2">
    <source>
        <dbReference type="Pfam" id="PF11955"/>
    </source>
</evidence>
<feature type="compositionally biased region" description="Basic and acidic residues" evidence="1">
    <location>
        <begin position="567"/>
        <end position="586"/>
    </location>
</feature>
<evidence type="ECO:0000313" key="4">
    <source>
        <dbReference type="Proteomes" id="UP001280121"/>
    </source>
</evidence>
<reference evidence="3" key="1">
    <citation type="journal article" date="2023" name="Plant J.">
        <title>Genome sequences and population genomics provide insights into the demographic history, inbreeding, and mutation load of two 'living fossil' tree species of Dipteronia.</title>
        <authorList>
            <person name="Feng Y."/>
            <person name="Comes H.P."/>
            <person name="Chen J."/>
            <person name="Zhu S."/>
            <person name="Lu R."/>
            <person name="Zhang X."/>
            <person name="Li P."/>
            <person name="Qiu J."/>
            <person name="Olsen K.M."/>
            <person name="Qiu Y."/>
        </authorList>
    </citation>
    <scope>NUCLEOTIDE SEQUENCE</scope>
    <source>
        <strain evidence="3">KIB01</strain>
    </source>
</reference>
<dbReference type="Pfam" id="PF11955">
    <property type="entry name" value="PORR"/>
    <property type="match status" value="1"/>
</dbReference>
<dbReference type="EMBL" id="JANJYI010000002">
    <property type="protein sequence ID" value="KAK2659224.1"/>
    <property type="molecule type" value="Genomic_DNA"/>
</dbReference>
<protein>
    <recommendedName>
        <fullName evidence="2">PORR domain-containing protein</fullName>
    </recommendedName>
</protein>
<name>A0AAD9XGX4_9ROSI</name>
<dbReference type="InterPro" id="IPR021099">
    <property type="entry name" value="PORR_domain"/>
</dbReference>
<dbReference type="PANTHER" id="PTHR31476:SF16">
    <property type="entry name" value="F14O23.23 PROTEIN"/>
    <property type="match status" value="1"/>
</dbReference>
<sequence>MQLFFRRRYCHHSFSDATTKWVRDRGLDHAVEREKNLKSLINIKNLIKSEPSKSLPITIIAQQKDSLKIPIRPIDFVRKYPSVFQEFLPGNIGIHPHIKLTPEVLNLDAEEQLVYKSETYKKVVADRLLKLLMISRISEIPLKIIEILKWDLGLPQDYAKTIVPEFPDCFRIVRNENGRDFSSVDKLELVCWSNEFAISVVEKKAVDREKIVFPMKFSTGFQMDMKMKKSLDDWQKLPFISPYEDASHLLSKSEESDKWAVAILHEVLSLFGSKKAERNNVLCLGEYLGIRSRFKRVLLNYPGIFYVSTKIGTYTAVLRDGYKRGSLIGSDPLMNIRSQYIHLMNTVKEDHKVAVKFKGEGEDVCGGGEEEKDVESLDVSDNEEEDVSDDDEEEEEDDKHIRGAHKNAAISRGRTVRNMDLEKKGNSRNHERGNSRGIRENAKEEVPAKYTRRRERRDENNVRVNSGERWNSNRNRRESSDKLSVCENAKEEVPGKYPRRERRDENNVRGNPGERWNSNRNRRQSSDKIYVLENAKEEGPKKYPRRERQDENNVRGNSGERWNSNRNRRELPDKISVRKNAKEEVLTKYPRRERRGENNVHGNSGEQLNSNRNRRKSSDKKISV</sequence>
<feature type="compositionally biased region" description="Basic and acidic residues" evidence="1">
    <location>
        <begin position="417"/>
        <end position="447"/>
    </location>
</feature>
<feature type="compositionally biased region" description="Acidic residues" evidence="1">
    <location>
        <begin position="368"/>
        <end position="397"/>
    </location>
</feature>
<feature type="region of interest" description="Disordered" evidence="1">
    <location>
        <begin position="362"/>
        <end position="624"/>
    </location>
</feature>
<accession>A0AAD9XGX4</accession>
<proteinExistence type="predicted"/>
<dbReference type="InterPro" id="IPR045040">
    <property type="entry name" value="PORR_fam"/>
</dbReference>
<evidence type="ECO:0000313" key="3">
    <source>
        <dbReference type="EMBL" id="KAK2659224.1"/>
    </source>
</evidence>
<evidence type="ECO:0000256" key="1">
    <source>
        <dbReference type="SAM" id="MobiDB-lite"/>
    </source>
</evidence>
<dbReference type="GO" id="GO:0003723">
    <property type="term" value="F:RNA binding"/>
    <property type="evidence" value="ECO:0007669"/>
    <property type="project" value="InterPro"/>
</dbReference>
<keyword evidence="4" id="KW-1185">Reference proteome</keyword>
<feature type="compositionally biased region" description="Basic and acidic residues" evidence="1">
    <location>
        <begin position="534"/>
        <end position="553"/>
    </location>
</feature>
<feature type="compositionally biased region" description="Polar residues" evidence="1">
    <location>
        <begin position="600"/>
        <end position="611"/>
    </location>
</feature>
<comment type="caution">
    <text evidence="3">The sequence shown here is derived from an EMBL/GenBank/DDBJ whole genome shotgun (WGS) entry which is preliminary data.</text>
</comment>
<feature type="compositionally biased region" description="Polar residues" evidence="1">
    <location>
        <begin position="554"/>
        <end position="565"/>
    </location>
</feature>
<dbReference type="PANTHER" id="PTHR31476">
    <property type="entry name" value="PROTEIN WHAT'S THIS FACTOR 1 HOMOLOG, CHLOROPLASTIC"/>
    <property type="match status" value="1"/>
</dbReference>
<gene>
    <name evidence="3" type="ORF">Ddye_005757</name>
</gene>
<dbReference type="AlphaFoldDB" id="A0AAD9XGX4"/>
<dbReference type="Proteomes" id="UP001280121">
    <property type="component" value="Unassembled WGS sequence"/>
</dbReference>
<feature type="compositionally biased region" description="Low complexity" evidence="1">
    <location>
        <begin position="462"/>
        <end position="473"/>
    </location>
</feature>
<feature type="domain" description="PORR" evidence="2">
    <location>
        <begin position="22"/>
        <end position="348"/>
    </location>
</feature>
<organism evidence="3 4">
    <name type="scientific">Dipteronia dyeriana</name>
    <dbReference type="NCBI Taxonomy" id="168575"/>
    <lineage>
        <taxon>Eukaryota</taxon>
        <taxon>Viridiplantae</taxon>
        <taxon>Streptophyta</taxon>
        <taxon>Embryophyta</taxon>
        <taxon>Tracheophyta</taxon>
        <taxon>Spermatophyta</taxon>
        <taxon>Magnoliopsida</taxon>
        <taxon>eudicotyledons</taxon>
        <taxon>Gunneridae</taxon>
        <taxon>Pentapetalae</taxon>
        <taxon>rosids</taxon>
        <taxon>malvids</taxon>
        <taxon>Sapindales</taxon>
        <taxon>Sapindaceae</taxon>
        <taxon>Hippocastanoideae</taxon>
        <taxon>Acereae</taxon>
        <taxon>Dipteronia</taxon>
    </lineage>
</organism>